<organism evidence="1 2">
    <name type="scientific">Alkaliphilus hydrothermalis</name>
    <dbReference type="NCBI Taxonomy" id="1482730"/>
    <lineage>
        <taxon>Bacteria</taxon>
        <taxon>Bacillati</taxon>
        <taxon>Bacillota</taxon>
        <taxon>Clostridia</taxon>
        <taxon>Peptostreptococcales</taxon>
        <taxon>Natronincolaceae</taxon>
        <taxon>Alkaliphilus</taxon>
    </lineage>
</organism>
<dbReference type="EMBL" id="JAFBEE010000004">
    <property type="protein sequence ID" value="MBM7614342.1"/>
    <property type="molecule type" value="Genomic_DNA"/>
</dbReference>
<sequence length="179" mass="21033">MIIKAEIIDQPYSGEYKEKIYDITSTWNSQNWTWVKFLNEDFTEWCGEFRGLGRGIAISKKYNQVLILTSDYLFQINCINFEIIDYECQPQYQNLTVTPLGDFLLADYYDIYLLGASLDDRTPLASPFNMDMITFRGWSNNKLQLTCDKFLNLDKHVELQLDFETLEISLKKQNRNSEG</sequence>
<proteinExistence type="predicted"/>
<protein>
    <submittedName>
        <fullName evidence="1">Uncharacterized protein</fullName>
    </submittedName>
</protein>
<accession>A0ABS2NND6</accession>
<name>A0ABS2NND6_9FIRM</name>
<reference evidence="1 2" key="1">
    <citation type="submission" date="2021-01" db="EMBL/GenBank/DDBJ databases">
        <title>Genomic Encyclopedia of Type Strains, Phase IV (KMG-IV): sequencing the most valuable type-strain genomes for metagenomic binning, comparative biology and taxonomic classification.</title>
        <authorList>
            <person name="Goeker M."/>
        </authorList>
    </citation>
    <scope>NUCLEOTIDE SEQUENCE [LARGE SCALE GENOMIC DNA]</scope>
    <source>
        <strain evidence="1 2">DSM 25890</strain>
    </source>
</reference>
<gene>
    <name evidence="1" type="ORF">JOC73_000853</name>
</gene>
<comment type="caution">
    <text evidence="1">The sequence shown here is derived from an EMBL/GenBank/DDBJ whole genome shotgun (WGS) entry which is preliminary data.</text>
</comment>
<evidence type="ECO:0000313" key="1">
    <source>
        <dbReference type="EMBL" id="MBM7614342.1"/>
    </source>
</evidence>
<dbReference type="RefSeq" id="WP_204400619.1">
    <property type="nucleotide sequence ID" value="NZ_JAFBEE010000004.1"/>
</dbReference>
<keyword evidence="2" id="KW-1185">Reference proteome</keyword>
<dbReference type="Proteomes" id="UP001314796">
    <property type="component" value="Unassembled WGS sequence"/>
</dbReference>
<evidence type="ECO:0000313" key="2">
    <source>
        <dbReference type="Proteomes" id="UP001314796"/>
    </source>
</evidence>